<comment type="subcellular location">
    <subcellularLocation>
        <location evidence="1">Cell membrane</location>
        <topology evidence="1">Multi-pass membrane protein</topology>
    </subcellularLocation>
</comment>
<feature type="transmembrane region" description="Helical" evidence="8">
    <location>
        <begin position="181"/>
        <end position="199"/>
    </location>
</feature>
<feature type="transmembrane region" description="Helical" evidence="8">
    <location>
        <begin position="7"/>
        <end position="28"/>
    </location>
</feature>
<dbReference type="AlphaFoldDB" id="A0A7W7RC82"/>
<feature type="transmembrane region" description="Helical" evidence="8">
    <location>
        <begin position="126"/>
        <end position="143"/>
    </location>
</feature>
<feature type="transmembrane region" description="Helical" evidence="8">
    <location>
        <begin position="70"/>
        <end position="90"/>
    </location>
</feature>
<comment type="caution">
    <text evidence="10">The sequence shown here is derived from an EMBL/GenBank/DDBJ whole genome shotgun (WGS) entry which is preliminary data.</text>
</comment>
<keyword evidence="6 8" id="KW-1133">Transmembrane helix</keyword>
<keyword evidence="11" id="KW-1185">Reference proteome</keyword>
<dbReference type="Pfam" id="PF00892">
    <property type="entry name" value="EamA"/>
    <property type="match status" value="2"/>
</dbReference>
<organism evidence="10 11">
    <name type="scientific">Lipingzhangella halophila</name>
    <dbReference type="NCBI Taxonomy" id="1783352"/>
    <lineage>
        <taxon>Bacteria</taxon>
        <taxon>Bacillati</taxon>
        <taxon>Actinomycetota</taxon>
        <taxon>Actinomycetes</taxon>
        <taxon>Streptosporangiales</taxon>
        <taxon>Nocardiopsidaceae</taxon>
        <taxon>Lipingzhangella</taxon>
    </lineage>
</organism>
<keyword evidence="5 8" id="KW-0812">Transmembrane</keyword>
<keyword evidence="3" id="KW-0813">Transport</keyword>
<evidence type="ECO:0000256" key="2">
    <source>
        <dbReference type="ARBA" id="ARBA00007362"/>
    </source>
</evidence>
<comment type="similarity">
    <text evidence="2">Belongs to the EamA transporter family.</text>
</comment>
<evidence type="ECO:0000256" key="5">
    <source>
        <dbReference type="ARBA" id="ARBA00022692"/>
    </source>
</evidence>
<evidence type="ECO:0000256" key="4">
    <source>
        <dbReference type="ARBA" id="ARBA00022475"/>
    </source>
</evidence>
<feature type="domain" description="EamA" evidence="9">
    <location>
        <begin position="6"/>
        <end position="141"/>
    </location>
</feature>
<evidence type="ECO:0000256" key="7">
    <source>
        <dbReference type="ARBA" id="ARBA00023136"/>
    </source>
</evidence>
<dbReference type="SUPFAM" id="SSF103481">
    <property type="entry name" value="Multidrug resistance efflux transporter EmrE"/>
    <property type="match status" value="2"/>
</dbReference>
<feature type="transmembrane region" description="Helical" evidence="8">
    <location>
        <begin position="239"/>
        <end position="259"/>
    </location>
</feature>
<dbReference type="Proteomes" id="UP000523007">
    <property type="component" value="Unassembled WGS sequence"/>
</dbReference>
<dbReference type="PANTHER" id="PTHR22911">
    <property type="entry name" value="ACYL-MALONYL CONDENSING ENZYME-RELATED"/>
    <property type="match status" value="1"/>
</dbReference>
<feature type="transmembrane region" description="Helical" evidence="8">
    <location>
        <begin position="211"/>
        <end position="232"/>
    </location>
</feature>
<gene>
    <name evidence="10" type="ORF">F4561_000132</name>
</gene>
<feature type="domain" description="EamA" evidence="9">
    <location>
        <begin position="150"/>
        <end position="281"/>
    </location>
</feature>
<dbReference type="InterPro" id="IPR000620">
    <property type="entry name" value="EamA_dom"/>
</dbReference>
<dbReference type="GO" id="GO:0005886">
    <property type="term" value="C:plasma membrane"/>
    <property type="evidence" value="ECO:0007669"/>
    <property type="project" value="UniProtKB-SubCell"/>
</dbReference>
<feature type="transmembrane region" description="Helical" evidence="8">
    <location>
        <begin position="40"/>
        <end position="58"/>
    </location>
</feature>
<dbReference type="RefSeq" id="WP_184573683.1">
    <property type="nucleotide sequence ID" value="NZ_JACHJT010000001.1"/>
</dbReference>
<feature type="transmembrane region" description="Helical" evidence="8">
    <location>
        <begin position="149"/>
        <end position="169"/>
    </location>
</feature>
<evidence type="ECO:0000259" key="9">
    <source>
        <dbReference type="Pfam" id="PF00892"/>
    </source>
</evidence>
<reference evidence="10 11" key="1">
    <citation type="submission" date="2020-08" db="EMBL/GenBank/DDBJ databases">
        <title>Sequencing the genomes of 1000 actinobacteria strains.</title>
        <authorList>
            <person name="Klenk H.-P."/>
        </authorList>
    </citation>
    <scope>NUCLEOTIDE SEQUENCE [LARGE SCALE GENOMIC DNA]</scope>
    <source>
        <strain evidence="10 11">DSM 102030</strain>
    </source>
</reference>
<evidence type="ECO:0000256" key="8">
    <source>
        <dbReference type="SAM" id="Phobius"/>
    </source>
</evidence>
<sequence length="310" mass="33742">MPDSTKGLVIGASSYVLWGLSTLYWPFLSSTGAVEILAHRMVWSLAGMLLVLLVMRHWRWLLRIVRSPRQLLLVAGAATVISGNWGIFIYTVNSGNALQASLGYFINPLVSVVFGVLIFGERLRPLQWTAVALGGVAVGVLTFDYGSPPWLALGLALCFALYGVFKKFIRLDGLESLTSETLLMLLPALGYLLFLHAMGTGTFGQISPVHTLLLIGTGAVTALPLLCFGFAVSRLPLSVLGLLQFTVPVMQFVIAWQVFGEEMSLGRWIGFAVVWSALLVFATDLVRNTRDRSAARRASAATVRPDPERS</sequence>
<proteinExistence type="inferred from homology"/>
<keyword evidence="7 8" id="KW-0472">Membrane</keyword>
<accession>A0A7W7RC82</accession>
<keyword evidence="4" id="KW-1003">Cell membrane</keyword>
<feature type="transmembrane region" description="Helical" evidence="8">
    <location>
        <begin position="265"/>
        <end position="286"/>
    </location>
</feature>
<protein>
    <submittedName>
        <fullName evidence="10">Chloramphenicol-sensitive protein RarD</fullName>
    </submittedName>
</protein>
<dbReference type="InterPro" id="IPR037185">
    <property type="entry name" value="EmrE-like"/>
</dbReference>
<evidence type="ECO:0000313" key="11">
    <source>
        <dbReference type="Proteomes" id="UP000523007"/>
    </source>
</evidence>
<name>A0A7W7RC82_9ACTN</name>
<dbReference type="EMBL" id="JACHJT010000001">
    <property type="protein sequence ID" value="MBB4929312.1"/>
    <property type="molecule type" value="Genomic_DNA"/>
</dbReference>
<dbReference type="InterPro" id="IPR004626">
    <property type="entry name" value="RarD"/>
</dbReference>
<evidence type="ECO:0000256" key="6">
    <source>
        <dbReference type="ARBA" id="ARBA00022989"/>
    </source>
</evidence>
<evidence type="ECO:0000256" key="1">
    <source>
        <dbReference type="ARBA" id="ARBA00004651"/>
    </source>
</evidence>
<dbReference type="NCBIfam" id="TIGR00688">
    <property type="entry name" value="rarD"/>
    <property type="match status" value="1"/>
</dbReference>
<feature type="transmembrane region" description="Helical" evidence="8">
    <location>
        <begin position="102"/>
        <end position="119"/>
    </location>
</feature>
<dbReference type="PANTHER" id="PTHR22911:SF137">
    <property type="entry name" value="SOLUTE CARRIER FAMILY 35 MEMBER G2-RELATED"/>
    <property type="match status" value="1"/>
</dbReference>
<evidence type="ECO:0000256" key="3">
    <source>
        <dbReference type="ARBA" id="ARBA00022448"/>
    </source>
</evidence>
<evidence type="ECO:0000313" key="10">
    <source>
        <dbReference type="EMBL" id="MBB4929312.1"/>
    </source>
</evidence>